<feature type="transmembrane region" description="Helical" evidence="1">
    <location>
        <begin position="118"/>
        <end position="136"/>
    </location>
</feature>
<feature type="transmembrane region" description="Helical" evidence="1">
    <location>
        <begin position="352"/>
        <end position="370"/>
    </location>
</feature>
<feature type="transmembrane region" description="Helical" evidence="1">
    <location>
        <begin position="314"/>
        <end position="332"/>
    </location>
</feature>
<protein>
    <recommendedName>
        <fullName evidence="4">Tetratricopeptide repeat-containing protein</fullName>
    </recommendedName>
</protein>
<feature type="transmembrane region" description="Helical" evidence="1">
    <location>
        <begin position="177"/>
        <end position="199"/>
    </location>
</feature>
<keyword evidence="1" id="KW-1133">Transmembrane helix</keyword>
<accession>A0ABX0UD76</accession>
<keyword evidence="1" id="KW-0812">Transmembrane</keyword>
<dbReference type="EMBL" id="JAASQJ010000001">
    <property type="protein sequence ID" value="NIJ50877.1"/>
    <property type="molecule type" value="Genomic_DNA"/>
</dbReference>
<dbReference type="InterPro" id="IPR011990">
    <property type="entry name" value="TPR-like_helical_dom_sf"/>
</dbReference>
<feature type="transmembrane region" description="Helical" evidence="1">
    <location>
        <begin position="20"/>
        <end position="38"/>
    </location>
</feature>
<evidence type="ECO:0008006" key="4">
    <source>
        <dbReference type="Google" id="ProtNLM"/>
    </source>
</evidence>
<feature type="transmembrane region" description="Helical" evidence="1">
    <location>
        <begin position="148"/>
        <end position="165"/>
    </location>
</feature>
<keyword evidence="1" id="KW-0472">Membrane</keyword>
<name>A0ABX0UD76_9BACT</name>
<evidence type="ECO:0000313" key="2">
    <source>
        <dbReference type="EMBL" id="NIJ50877.1"/>
    </source>
</evidence>
<comment type="caution">
    <text evidence="2">The sequence shown here is derived from an EMBL/GenBank/DDBJ whole genome shotgun (WGS) entry which is preliminary data.</text>
</comment>
<dbReference type="SUPFAM" id="SSF48452">
    <property type="entry name" value="TPR-like"/>
    <property type="match status" value="1"/>
</dbReference>
<evidence type="ECO:0000313" key="3">
    <source>
        <dbReference type="Proteomes" id="UP001179181"/>
    </source>
</evidence>
<feature type="transmembrane region" description="Helical" evidence="1">
    <location>
        <begin position="391"/>
        <end position="409"/>
    </location>
</feature>
<feature type="transmembrane region" description="Helical" evidence="1">
    <location>
        <begin position="211"/>
        <end position="234"/>
    </location>
</feature>
<proteinExistence type="predicted"/>
<dbReference type="Proteomes" id="UP001179181">
    <property type="component" value="Unassembled WGS sequence"/>
</dbReference>
<gene>
    <name evidence="2" type="ORF">FHS68_000033</name>
</gene>
<dbReference type="RefSeq" id="WP_167265960.1">
    <property type="nucleotide sequence ID" value="NZ_JAASQJ010000001.1"/>
</dbReference>
<feature type="transmembrane region" description="Helical" evidence="1">
    <location>
        <begin position="272"/>
        <end position="294"/>
    </location>
</feature>
<keyword evidence="3" id="KW-1185">Reference proteome</keyword>
<organism evidence="2 3">
    <name type="scientific">Dyadobacter arcticus</name>
    <dbReference type="NCBI Taxonomy" id="1078754"/>
    <lineage>
        <taxon>Bacteria</taxon>
        <taxon>Pseudomonadati</taxon>
        <taxon>Bacteroidota</taxon>
        <taxon>Cytophagia</taxon>
        <taxon>Cytophagales</taxon>
        <taxon>Spirosomataceae</taxon>
        <taxon>Dyadobacter</taxon>
    </lineage>
</organism>
<sequence length="886" mass="99183">MKEFFFWKVWSSSERRFTIVALSTLLLAIVFFAFKIIAPLQNVIRWNVVSELSEISTVVDVLQLGQCQYGVSIPSHLVTESFMASVMEIDFTTIHIFWIFALIGLTLILAALTTMSRFWYLAGMVAFILFLAFSRLETLNVLGESNRTLFLIAVILYGAVTYYFHAFRPDLGIAFRIGGIALVSILLVILIALASKSAVPSLTIAAYSFPLWLFITVIFLLVSSTEIMAGLVWLSTSGSVIKGRSGLLNFIVISVLYLLLLLLMYLKNTRTIDWNMTLISPVYLAMGAAILGLWGFRRRADSTGTIIPFRRTGFWLYIGMFIISISFAALVAGTANDPVLETLEDVVVQGQLAMALLFFFYILVNFFPLFQQKLAVYKVLYKPMRFGLTQTRLFGFAGVVILFSTQKLLPVNQAIAGYFNGLGDLHTTTQEFPLAEQYYKLALQQEFQNHKSNYALASLALRQGDRNAAAYYFRQSLLKNPSPQAYAGLSGILIQENLFFDAVYSLQEGIRKFPESGELLNNLGMLYSRTNVADSAYYYVDKAEGKTKRPEIPATNLLSILAKSTDAGLLDSLASKSEKKNYLSWQANWLAVQNLRKKFTVESFSNESVSSDSLLSVSGLAYLLNYATNQAKQDSTTAKLLPKLALKNPMLAKDLTFAALYPEYYSGDKLKAIETLSAWAGEEEESNLYHKVLGHWLMQLGLYDKAIESLSVVEGIEGTIGMAVANALSNKKEIAVILLDKIQEKEKNASVEHLKQTLFSGVRPISPVDSLLLIANGSPSDANFNKAINANPFKASVVYAASEYWRKKKQTAKAYRIVLNALRYNEYAPEIWEQYAFLSLEQGLIGQGNEGEAKVQQYAVPADYQRFITRYQPMRALIEKQRAEFQ</sequence>
<reference evidence="2 3" key="1">
    <citation type="submission" date="2020-03" db="EMBL/GenBank/DDBJ databases">
        <title>Genomic Encyclopedia of Type Strains, Phase IV (KMG-IV): sequencing the most valuable type-strain genomes for metagenomic binning, comparative biology and taxonomic classification.</title>
        <authorList>
            <person name="Goeker M."/>
        </authorList>
    </citation>
    <scope>NUCLEOTIDE SEQUENCE [LARGE SCALE GENOMIC DNA]</scope>
    <source>
        <strain evidence="2 3">DSM 102865</strain>
    </source>
</reference>
<feature type="transmembrane region" description="Helical" evidence="1">
    <location>
        <begin position="246"/>
        <end position="266"/>
    </location>
</feature>
<evidence type="ECO:0000256" key="1">
    <source>
        <dbReference type="SAM" id="Phobius"/>
    </source>
</evidence>
<dbReference type="Gene3D" id="1.25.40.10">
    <property type="entry name" value="Tetratricopeptide repeat domain"/>
    <property type="match status" value="2"/>
</dbReference>
<feature type="transmembrane region" description="Helical" evidence="1">
    <location>
        <begin position="91"/>
        <end position="111"/>
    </location>
</feature>